<dbReference type="AlphaFoldDB" id="A0A2P6SIS8"/>
<organism evidence="2 3">
    <name type="scientific">Rosa chinensis</name>
    <name type="common">China rose</name>
    <dbReference type="NCBI Taxonomy" id="74649"/>
    <lineage>
        <taxon>Eukaryota</taxon>
        <taxon>Viridiplantae</taxon>
        <taxon>Streptophyta</taxon>
        <taxon>Embryophyta</taxon>
        <taxon>Tracheophyta</taxon>
        <taxon>Spermatophyta</taxon>
        <taxon>Magnoliopsida</taxon>
        <taxon>eudicotyledons</taxon>
        <taxon>Gunneridae</taxon>
        <taxon>Pentapetalae</taxon>
        <taxon>rosids</taxon>
        <taxon>fabids</taxon>
        <taxon>Rosales</taxon>
        <taxon>Rosaceae</taxon>
        <taxon>Rosoideae</taxon>
        <taxon>Rosoideae incertae sedis</taxon>
        <taxon>Rosa</taxon>
    </lineage>
</organism>
<keyword evidence="1" id="KW-0472">Membrane</keyword>
<dbReference type="PANTHER" id="PTHR33709:SF20">
    <property type="entry name" value="OS04G0541900 PROTEIN"/>
    <property type="match status" value="1"/>
</dbReference>
<dbReference type="Gramene" id="PRQ58569">
    <property type="protein sequence ID" value="PRQ58569"/>
    <property type="gene ID" value="RchiOBHm_Chr1g0360741"/>
</dbReference>
<keyword evidence="1" id="KW-1133">Transmembrane helix</keyword>
<dbReference type="InterPro" id="IPR040339">
    <property type="entry name" value="At1g16860-like"/>
</dbReference>
<feature type="transmembrane region" description="Helical" evidence="1">
    <location>
        <begin position="112"/>
        <end position="130"/>
    </location>
</feature>
<proteinExistence type="predicted"/>
<feature type="transmembrane region" description="Helical" evidence="1">
    <location>
        <begin position="85"/>
        <end position="106"/>
    </location>
</feature>
<reference evidence="2 3" key="1">
    <citation type="journal article" date="2018" name="Nat. Genet.">
        <title>The Rosa genome provides new insights in the design of modern roses.</title>
        <authorList>
            <person name="Bendahmane M."/>
        </authorList>
    </citation>
    <scope>NUCLEOTIDE SEQUENCE [LARGE SCALE GENOMIC DNA]</scope>
    <source>
        <strain evidence="3">cv. Old Blush</strain>
    </source>
</reference>
<evidence type="ECO:0000313" key="2">
    <source>
        <dbReference type="EMBL" id="PRQ58569.1"/>
    </source>
</evidence>
<dbReference type="EMBL" id="PDCK01000039">
    <property type="protein sequence ID" value="PRQ58569.1"/>
    <property type="molecule type" value="Genomic_DNA"/>
</dbReference>
<gene>
    <name evidence="2" type="ORF">RchiOBHm_Chr1g0360741</name>
</gene>
<dbReference type="Proteomes" id="UP000238479">
    <property type="component" value="Chromosome 1"/>
</dbReference>
<keyword evidence="3" id="KW-1185">Reference proteome</keyword>
<dbReference type="STRING" id="74649.A0A2P6SIS8"/>
<dbReference type="PANTHER" id="PTHR33709">
    <property type="entry name" value="OSJNBA0035M09.9 PROTEIN"/>
    <property type="match status" value="1"/>
</dbReference>
<comment type="caution">
    <text evidence="2">The sequence shown here is derived from an EMBL/GenBank/DDBJ whole genome shotgun (WGS) entry which is preliminary data.</text>
</comment>
<sequence length="358" mass="40393">MSSNVDPKHYEISNSPLQFCLSDVVSSITSNPFLMSHFTLLCYWFGKGGCFSERARAAKRGVMNDLSNAVLRDHHTSTFKPIPSLVLYILIPIFVLGLSVSIFILIAVHNALFFVFFLLLSALVLSFILWNTRHWATKAAVLFFLNSLPESDLRVAQHGELVKITGLVSCGSLSLESSYEKATRCVYASTLLYAYKGLTLQPRNVKRSCFQWHLEYCERFSTDFFLTDRKSGLRAIVKAGSGCNLIPLIFESKLVNTRKCRILSPHLTKWLRERNLSAESRLLRLEEGYVQEGSTVTVFGMLHRNNEMTTIVQPPEVISSGCLWRKLLLPVDIDGLILRVSPMAGQSVNQNSIQHPER</sequence>
<keyword evidence="1" id="KW-0812">Transmembrane</keyword>
<evidence type="ECO:0000313" key="3">
    <source>
        <dbReference type="Proteomes" id="UP000238479"/>
    </source>
</evidence>
<protein>
    <submittedName>
        <fullName evidence="2">Uncharacterized protein</fullName>
    </submittedName>
</protein>
<dbReference type="OMA" id="FILIVVH"/>
<accession>A0A2P6SIS8</accession>
<name>A0A2P6SIS8_ROSCH</name>
<evidence type="ECO:0000256" key="1">
    <source>
        <dbReference type="SAM" id="Phobius"/>
    </source>
</evidence>